<dbReference type="InterPro" id="IPR021759">
    <property type="entry name" value="WxLIP_HBD"/>
</dbReference>
<dbReference type="Pfam" id="PF11797">
    <property type="entry name" value="WxLIP_HBD"/>
    <property type="match status" value="1"/>
</dbReference>
<organism evidence="6 8">
    <name type="scientific">Enterococcus haemoperoxidus ATCC BAA-382</name>
    <dbReference type="NCBI Taxonomy" id="1158608"/>
    <lineage>
        <taxon>Bacteria</taxon>
        <taxon>Bacillati</taxon>
        <taxon>Bacillota</taxon>
        <taxon>Bacilli</taxon>
        <taxon>Lactobacillales</taxon>
        <taxon>Enterococcaceae</taxon>
        <taxon>Enterococcus</taxon>
    </lineage>
</organism>
<reference evidence="7 9" key="2">
    <citation type="submission" date="2013-03" db="EMBL/GenBank/DDBJ databases">
        <title>The Genome Sequence of Enterococcus haemoperoxidus BAA-382 (PacBio/Illumina hybrid assembly).</title>
        <authorList>
            <consortium name="The Broad Institute Genomics Platform"/>
            <consortium name="The Broad Institute Genome Sequencing Center for Infectious Disease"/>
            <person name="Earl A."/>
            <person name="Russ C."/>
            <person name="Gilmore M."/>
            <person name="Surin D."/>
            <person name="Walker B."/>
            <person name="Young S."/>
            <person name="Zeng Q."/>
            <person name="Gargeya S."/>
            <person name="Fitzgerald M."/>
            <person name="Haas B."/>
            <person name="Abouelleil A."/>
            <person name="Allen A.W."/>
            <person name="Alvarado L."/>
            <person name="Arachchi H.M."/>
            <person name="Berlin A.M."/>
            <person name="Chapman S.B."/>
            <person name="Gainer-Dewar J."/>
            <person name="Goldberg J."/>
            <person name="Griggs A."/>
            <person name="Gujja S."/>
            <person name="Hansen M."/>
            <person name="Howarth C."/>
            <person name="Imamovic A."/>
            <person name="Ireland A."/>
            <person name="Larimer J."/>
            <person name="McCowan C."/>
            <person name="Murphy C."/>
            <person name="Pearson M."/>
            <person name="Poon T.W."/>
            <person name="Priest M."/>
            <person name="Roberts A."/>
            <person name="Saif S."/>
            <person name="Shea T."/>
            <person name="Sisk P."/>
            <person name="Sykes S."/>
            <person name="Wortman J."/>
            <person name="Nusbaum C."/>
            <person name="Birren B."/>
        </authorList>
    </citation>
    <scope>NUCLEOTIDE SEQUENCE [LARGE SCALE GENOMIC DNA]</scope>
    <source>
        <strain evidence="7 9">ATCC BAA-382</strain>
    </source>
</reference>
<evidence type="ECO:0000256" key="1">
    <source>
        <dbReference type="SAM" id="MobiDB-lite"/>
    </source>
</evidence>
<evidence type="ECO:0000313" key="9">
    <source>
        <dbReference type="Proteomes" id="UP000014197"/>
    </source>
</evidence>
<gene>
    <name evidence="7" type="ORF">I583_00695</name>
    <name evidence="6" type="ORF">UAW_03012</name>
</gene>
<name>R2Q7L7_9ENTE</name>
<dbReference type="STRING" id="155618.RV06_GL001513"/>
<feature type="transmembrane region" description="Helical" evidence="2">
    <location>
        <begin position="309"/>
        <end position="334"/>
    </location>
</feature>
<evidence type="ECO:0000256" key="3">
    <source>
        <dbReference type="SAM" id="SignalP"/>
    </source>
</evidence>
<keyword evidence="9" id="KW-1185">Reference proteome</keyword>
<dbReference type="RefSeq" id="WP_010763168.1">
    <property type="nucleotide sequence ID" value="NZ_KB946316.1"/>
</dbReference>
<feature type="compositionally biased region" description="Basic residues" evidence="1">
    <location>
        <begin position="347"/>
        <end position="359"/>
    </location>
</feature>
<feature type="chain" id="PRO_5004354929" evidence="3">
    <location>
        <begin position="27"/>
        <end position="371"/>
    </location>
</feature>
<evidence type="ECO:0000313" key="8">
    <source>
        <dbReference type="Proteomes" id="UP000013858"/>
    </source>
</evidence>
<evidence type="ECO:0000313" key="6">
    <source>
        <dbReference type="EMBL" id="EOH92492.1"/>
    </source>
</evidence>
<dbReference type="eggNOG" id="COG4072">
    <property type="taxonomic scope" value="Bacteria"/>
</dbReference>
<dbReference type="AlphaFoldDB" id="R2Q7L7"/>
<dbReference type="Proteomes" id="UP000014197">
    <property type="component" value="Unassembled WGS sequence"/>
</dbReference>
<feature type="domain" description="WxL Interacting Protein host binding" evidence="5">
    <location>
        <begin position="163"/>
        <end position="297"/>
    </location>
</feature>
<evidence type="ECO:0000259" key="5">
    <source>
        <dbReference type="Pfam" id="PF11797"/>
    </source>
</evidence>
<dbReference type="EMBL" id="AJAR01000029">
    <property type="protein sequence ID" value="EOH92492.1"/>
    <property type="molecule type" value="Genomic_DNA"/>
</dbReference>
<dbReference type="Proteomes" id="UP000013858">
    <property type="component" value="Unassembled WGS sequence"/>
</dbReference>
<proteinExistence type="predicted"/>
<dbReference type="PATRIC" id="fig|1158608.3.peg.2948"/>
<evidence type="ECO:0000259" key="4">
    <source>
        <dbReference type="Pfam" id="PF06030"/>
    </source>
</evidence>
<feature type="domain" description="WxL Interacting Protein peptidoglycan binding" evidence="4">
    <location>
        <begin position="31"/>
        <end position="149"/>
    </location>
</feature>
<keyword evidence="2" id="KW-0472">Membrane</keyword>
<keyword evidence="2" id="KW-0812">Transmembrane</keyword>
<comment type="caution">
    <text evidence="6">The sequence shown here is derived from an EMBL/GenBank/DDBJ whole genome shotgun (WGS) entry which is preliminary data.</text>
</comment>
<keyword evidence="3" id="KW-0732">Signal</keyword>
<feature type="compositionally biased region" description="Basic and acidic residues" evidence="1">
    <location>
        <begin position="360"/>
        <end position="371"/>
    </location>
</feature>
<dbReference type="EMBL" id="ASVY01000002">
    <property type="protein sequence ID" value="EOT61713.1"/>
    <property type="molecule type" value="Genomic_DNA"/>
</dbReference>
<dbReference type="Pfam" id="PF06030">
    <property type="entry name" value="WxLIP_PGBD"/>
    <property type="match status" value="1"/>
</dbReference>
<feature type="region of interest" description="Disordered" evidence="1">
    <location>
        <begin position="344"/>
        <end position="371"/>
    </location>
</feature>
<protein>
    <submittedName>
        <fullName evidence="6">Uncharacterized protein</fullName>
    </submittedName>
</protein>
<keyword evidence="2" id="KW-1133">Transmembrane helix</keyword>
<feature type="signal peptide" evidence="3">
    <location>
        <begin position="1"/>
        <end position="26"/>
    </location>
</feature>
<dbReference type="InterPro" id="IPR010317">
    <property type="entry name" value="WxLIP_PGBD"/>
</dbReference>
<sequence>MKNVKKNLYNLLFILLFLICPIQSQAADMEYSVSADIPENQVDKSQTYFDLRMKPEQKQELTLKVSNSGDKEITLNIIPNSATTNQNGVVDFSEKDRKIDSSLSCPITKLISGEQKVKLAPKEKKAVKFTLQMPKEEIDGKIVGGFYVYKDEANDEQKSSEGGVQISNKYAMVVGIQLTEKDDPVKAELNLNAIQPDLINYRTAVTANIQNTKPTFVNDLKVVAKVSKKDSVEIIHQTTKEEMAMAPNSNFDFPISWDNQELLPGKYTLDLVATTKEDEWAFKKEFEITSKEAKKLTDEAIEIEKEPNYWAIGGIIAASILVVVGIIILVVLLYKKRKKKLELERKRQAKKRKQQRKKRTEKDKQKDRYKQ</sequence>
<evidence type="ECO:0000313" key="7">
    <source>
        <dbReference type="EMBL" id="EOT61713.1"/>
    </source>
</evidence>
<reference evidence="6 8" key="1">
    <citation type="submission" date="2013-02" db="EMBL/GenBank/DDBJ databases">
        <title>The Genome Sequence of Enterococcus haemoperoxidus BAA-382.</title>
        <authorList>
            <consortium name="The Broad Institute Genome Sequencing Platform"/>
            <consortium name="The Broad Institute Genome Sequencing Center for Infectious Disease"/>
            <person name="Earl A.M."/>
            <person name="Gilmore M.S."/>
            <person name="Lebreton F."/>
            <person name="Walker B."/>
            <person name="Young S.K."/>
            <person name="Zeng Q."/>
            <person name="Gargeya S."/>
            <person name="Fitzgerald M."/>
            <person name="Haas B."/>
            <person name="Abouelleil A."/>
            <person name="Alvarado L."/>
            <person name="Arachchi H.M."/>
            <person name="Berlin A.M."/>
            <person name="Chapman S.B."/>
            <person name="Dewar J."/>
            <person name="Goldberg J."/>
            <person name="Griggs A."/>
            <person name="Gujja S."/>
            <person name="Hansen M."/>
            <person name="Howarth C."/>
            <person name="Imamovic A."/>
            <person name="Larimer J."/>
            <person name="McCowan C."/>
            <person name="Murphy C."/>
            <person name="Neiman D."/>
            <person name="Pearson M."/>
            <person name="Priest M."/>
            <person name="Roberts A."/>
            <person name="Saif S."/>
            <person name="Shea T."/>
            <person name="Sisk P."/>
            <person name="Sykes S."/>
            <person name="Wortman J."/>
            <person name="Nusbaum C."/>
            <person name="Birren B."/>
        </authorList>
    </citation>
    <scope>NUCLEOTIDE SEQUENCE [LARGE SCALE GENOMIC DNA]</scope>
    <source>
        <strain evidence="6 8">ATCC BAA-382</strain>
    </source>
</reference>
<accession>R2Q7L7</accession>
<evidence type="ECO:0000256" key="2">
    <source>
        <dbReference type="SAM" id="Phobius"/>
    </source>
</evidence>
<dbReference type="Gene3D" id="1.20.5.780">
    <property type="entry name" value="Single helix bin"/>
    <property type="match status" value="1"/>
</dbReference>